<dbReference type="Gene3D" id="2.130.10.10">
    <property type="entry name" value="YVTN repeat-like/Quinoprotein amine dehydrogenase"/>
    <property type="match status" value="1"/>
</dbReference>
<dbReference type="EMBL" id="BARU01025998">
    <property type="protein sequence ID" value="GAH73001.1"/>
    <property type="molecule type" value="Genomic_DNA"/>
</dbReference>
<comment type="caution">
    <text evidence="1">The sequence shown here is derived from an EMBL/GenBank/DDBJ whole genome shotgun (WGS) entry which is preliminary data.</text>
</comment>
<gene>
    <name evidence="1" type="ORF">S03H2_41817</name>
</gene>
<proteinExistence type="predicted"/>
<dbReference type="InterPro" id="IPR011047">
    <property type="entry name" value="Quinoprotein_ADH-like_sf"/>
</dbReference>
<dbReference type="AlphaFoldDB" id="X1HS96"/>
<dbReference type="PANTHER" id="PTHR35340:SF5">
    <property type="entry name" value="ASST-DOMAIN-CONTAINING PROTEIN"/>
    <property type="match status" value="1"/>
</dbReference>
<sequence>EVTPGGKVVWEWHTSDHYDEFAFDDRARDLIAARAGDCYHTNTAEALPGNALEVQDERFRKGNILSCQRQCNLVYIVDRRTGRLVWQWGNGRGGLVGPHHPTMLANGNILIYDNGGSGGHPARSRFYTRLVEINPGTCEVAWEYRHEPHVLKEKALFFSHSWGSVQRLPNGNTFSLDCHKGRLFEVTPQGEIVWEYVSPFCWNRSTLVEQGIYRAYRYGYDLVPQADPHFMATDGHLGVPPAQVPLPPGMGLPATDWP</sequence>
<reference evidence="1" key="1">
    <citation type="journal article" date="2014" name="Front. Microbiol.">
        <title>High frequency of phylogenetically diverse reductive dehalogenase-homologous genes in deep subseafloor sedimentary metagenomes.</title>
        <authorList>
            <person name="Kawai M."/>
            <person name="Futagami T."/>
            <person name="Toyoda A."/>
            <person name="Takaki Y."/>
            <person name="Nishi S."/>
            <person name="Hori S."/>
            <person name="Arai W."/>
            <person name="Tsubouchi T."/>
            <person name="Morono Y."/>
            <person name="Uchiyama I."/>
            <person name="Ito T."/>
            <person name="Fujiyama A."/>
            <person name="Inagaki F."/>
            <person name="Takami H."/>
        </authorList>
    </citation>
    <scope>NUCLEOTIDE SEQUENCE</scope>
    <source>
        <strain evidence="1">Expedition CK06-06</strain>
    </source>
</reference>
<protein>
    <recommendedName>
        <fullName evidence="2">Arylsulfotransferase N-terminal domain-containing protein</fullName>
    </recommendedName>
</protein>
<feature type="non-terminal residue" evidence="1">
    <location>
        <position position="1"/>
    </location>
</feature>
<dbReference type="SUPFAM" id="SSF50998">
    <property type="entry name" value="Quinoprotein alcohol dehydrogenase-like"/>
    <property type="match status" value="1"/>
</dbReference>
<dbReference type="InterPro" id="IPR015943">
    <property type="entry name" value="WD40/YVTN_repeat-like_dom_sf"/>
</dbReference>
<organism evidence="1">
    <name type="scientific">marine sediment metagenome</name>
    <dbReference type="NCBI Taxonomy" id="412755"/>
    <lineage>
        <taxon>unclassified sequences</taxon>
        <taxon>metagenomes</taxon>
        <taxon>ecological metagenomes</taxon>
    </lineage>
</organism>
<name>X1HS96_9ZZZZ</name>
<dbReference type="PANTHER" id="PTHR35340">
    <property type="entry name" value="PQQ ENZYME REPEAT PROTEIN-RELATED"/>
    <property type="match status" value="1"/>
</dbReference>
<evidence type="ECO:0000313" key="1">
    <source>
        <dbReference type="EMBL" id="GAH73001.1"/>
    </source>
</evidence>
<dbReference type="Pfam" id="PF14269">
    <property type="entry name" value="Arylsulfotran_2"/>
    <property type="match status" value="1"/>
</dbReference>
<dbReference type="InterPro" id="IPR053143">
    <property type="entry name" value="Arylsulfate_ST"/>
</dbReference>
<dbReference type="InterPro" id="IPR039535">
    <property type="entry name" value="ASST-like"/>
</dbReference>
<evidence type="ECO:0008006" key="2">
    <source>
        <dbReference type="Google" id="ProtNLM"/>
    </source>
</evidence>
<accession>X1HS96</accession>